<feature type="domain" description="Carrier" evidence="4">
    <location>
        <begin position="2034"/>
        <end position="2109"/>
    </location>
</feature>
<gene>
    <name evidence="5" type="primary">tycC_1</name>
    <name evidence="5" type="ORF">VR7878_00461</name>
</gene>
<dbReference type="Gene3D" id="3.30.559.10">
    <property type="entry name" value="Chloramphenicol acetyltransferase-like domain"/>
    <property type="match status" value="3"/>
</dbReference>
<dbReference type="SUPFAM" id="SSF56801">
    <property type="entry name" value="Acetyl-CoA synthetase-like"/>
    <property type="match status" value="3"/>
</dbReference>
<accession>A0A1R4LAX6</accession>
<dbReference type="Gene3D" id="1.10.1200.10">
    <property type="entry name" value="ACP-like"/>
    <property type="match status" value="3"/>
</dbReference>
<dbReference type="Gene3D" id="3.30.559.30">
    <property type="entry name" value="Nonribosomal peptide synthetase, condensation domain"/>
    <property type="match status" value="3"/>
</dbReference>
<dbReference type="Gene3D" id="3.40.50.12780">
    <property type="entry name" value="N-terminal domain of ligase-like"/>
    <property type="match status" value="3"/>
</dbReference>
<dbReference type="GO" id="GO:0003824">
    <property type="term" value="F:catalytic activity"/>
    <property type="evidence" value="ECO:0007669"/>
    <property type="project" value="InterPro"/>
</dbReference>
<dbReference type="EMBL" id="FULE01000008">
    <property type="protein sequence ID" value="SJN53715.1"/>
    <property type="molecule type" value="Genomic_DNA"/>
</dbReference>
<protein>
    <submittedName>
        <fullName evidence="5">Tyrocidine synthase 3</fullName>
    </submittedName>
</protein>
<dbReference type="InterPro" id="IPR020845">
    <property type="entry name" value="AMP-binding_CS"/>
</dbReference>
<dbReference type="InterPro" id="IPR009081">
    <property type="entry name" value="PP-bd_ACP"/>
</dbReference>
<dbReference type="GO" id="GO:0005829">
    <property type="term" value="C:cytosol"/>
    <property type="evidence" value="ECO:0007669"/>
    <property type="project" value="TreeGrafter"/>
</dbReference>
<dbReference type="InterPro" id="IPR023213">
    <property type="entry name" value="CAT-like_dom_sf"/>
</dbReference>
<evidence type="ECO:0000256" key="2">
    <source>
        <dbReference type="ARBA" id="ARBA00022450"/>
    </source>
</evidence>
<evidence type="ECO:0000313" key="6">
    <source>
        <dbReference type="Proteomes" id="UP000188276"/>
    </source>
</evidence>
<dbReference type="Gene3D" id="3.30.300.30">
    <property type="match status" value="4"/>
</dbReference>
<dbReference type="InterPro" id="IPR020806">
    <property type="entry name" value="PKS_PP-bd"/>
</dbReference>
<dbReference type="NCBIfam" id="TIGR01733">
    <property type="entry name" value="AA-adenyl-dom"/>
    <property type="match status" value="3"/>
</dbReference>
<dbReference type="PROSITE" id="PS00455">
    <property type="entry name" value="AMP_BINDING"/>
    <property type="match status" value="2"/>
</dbReference>
<feature type="domain" description="Carrier" evidence="4">
    <location>
        <begin position="3362"/>
        <end position="3438"/>
    </location>
</feature>
<sequence length="3439" mass="389865">MFTLTRSQENIWIDCKLGDNNTSYNTYFVFDIVGKFNKDALKEAFSLFINRYETTRSYFLETDGIPYRYLVDHVSVEFIEKDIVFNEQLENISELSDIIYCHFNLEKLPLFKAGFLTISEERALFVVNFHHIVSDGLSGKILIDFLNNEYNRIVNDTVPFNETNDSIDLTQVLEIEKDLFTHEKNETDSNYWCHLLQDKEQALELPFRKYKEQDEKFSRYHFFQLGGDYVQQIKNYCISNRTSPFIVMLTAYSATLSRFSNANQFAILHPVQVRRPQYAKLPGCFVNNIPFWVDLAGNDDLGTLVKKNTQQRIKSKKHQLYTYTQILTDLRNAGNITDGKVINVGINEVAISQVKLMLDDCEVHNITPELNVSDHDLYLEYELSDSGVDLRINYKERKLSSALIKSFTSYFNYYLDALLEGSTESLIQLNERYYQSHLSDASIISGERRDDDISVITNAIDAHAAASPDKISLITERQRLSYADLQQEILKRATVFQQSDIQPETVVSVLVADRLEHILCMLACFKIGAVYLPLNTNLPYKKITDILDSSTTFIIADRHSSSQELESNGYDVIYASEHVDSVDTGSFQTYHHRPNDGAAIIYTSGTTGKPKGIQINHQGLMNYVNSVGNHYRISSHDIGLQFASIGPDTILEEVLVPLKFGASLVISPEIHDAYQSLLSLVAREKISYLTLPTGYFSSLLDFVIDSDCHHDLATCRLINVSGEKLFYHVIEKWEKCGLNDIELFNIYGPSESTIAVCYHKVGKPEDYAEKDIPIGLPIANTELYVLDQNLLPVPHDVEGELYIGGDYIADGYFNDDQLTRQSFINIPLGRPQSQRVYKTGDICIYSQDGQLYHRHRQDNQLKIRGYRVETSEIENVLLMVPAIDTVAVVPHVSNHHEVQLVAYIGSLDDAIVSRAKQVIAQHLPSYMMPARFICLPELPLTASMKVDKQQLSQLALPAHSSEKVLPENQLEEEIHHIWSQFMPLADFGVTDDFFYVGGNSLKAIQIASRLTKAFGYGIKVSDILNFPTIRDFARQLEIKLRQHPEYSVNLSAENSDVRDDHALSAAQLNLWYIHRYDPLSPAYNAVDYLCITGDLNESWLAQSLQAVIDRHELLRSKFSATDVKPTRIVDAVIDFQLTQSDYSDLNAAEASIQIEQALRWHSQQPISLESGPLIRAHLIRKSKTEHILILTVHHIVTDAWSIALMRKELVEFYRSFESNQPVNLEPIHKRFGDYVAMEKFEYEQHHGEALQFWKNHLSGTIPTLQLPNDKVRPGQQQFNGQLHTFTIPKTTEAKLKFFIKNNNTSMFVALLSAYQSFLHRYSQSQEVIIGLPVQRRNDPEFEKMIGLFVNTWICKSTISDETSFAELVKQSALHTRNSMDHLCVGVDELIRELNVERDPVRHPLFQTMFTLQNEHHSELKVGDLTFTDYIFDNKMSRFDILLAVYERDHDLLAAFEYDSDLFSEARIAQFSRHFVNLLDLLLEDTEAPIESLPLVTENEYRILIDDPNSSSIKYDNDKTFIECFLSQCQKTPKHIAAICNQSSITYLQLADRAKQIAIMLHEKGCQRESQIGLLMERSIDYLAAILGCQMAGCSFVPLNPDGHAEKTAFILEQIHAEIVFVDDDNGSILNNIDHHCELIPIGRTYHIDISGFDDTWFPRLGDLAYTIYTSGSTGQPKGVMIEHEGMINHLYAKCFDLDMDETTVLGQIAVQTFDVSIWQLLSPLLCGAKSVILQGNNAWEPNLLLADIQKFNISLIQSVPSHLKLLLDVLESTPNQFDISCLKQFICNAEALPTDLVKRWYALPFNCLLINAYGATEISDDSIHYKIVDDRHFHLPYMPIHQSLPNMKTFILDKFYNPLPKGLTGEIYIGGIGVGRGYLGDPKKTARQYVPNPFPDCPGSRIYRTGDIARYLDDYAIEFVGRSDFQLKVRGLRVEAGEVETVINSFDKVRESVVCLNKSTGHEALVAYYVTDNKEPIETALLLNYCHEKLSDYMVPSYFIHVPYFELSDNGKVDRKKLPSVESQHISDGANFVSPQTVTEQRIAAIWCHVFQLSAISINDNFFAIGGHSLLAAETMIKTQQATGLELAIKVLFENPTIKQLSAYIDSVSAQHQNVEHITDALKPLGYQSRFEVAPCQVPEWFAFKSAPDSSLYNVSISNLFLDGELNRDAMIHAWNMFISRHHVLSSRFEYCDGVPYQIIAEPAELDIETVFIDRTDIEPNHLVDTANDIAAYYGNIPFDLDNGPLFRLKIVAYPGDIYQVVFVVHHIIWDETSTINCLKEISMIYNNVVNHTHLPLPEIALQYSDYAIWMNGLNKEGRIEHHRQYWLNQFAELPPPLELPTDFPRPPIQTYDGATVDLNFSEAFTKKIDFTLQENNVTLFMFMLSVLNTYLYKVTGQDDIVIGSPIAGRDSDSLKSSIGLFATPLPMRSFVRDNVAFSSLLRDVKQTSLDAFEHHYYPCNQLIEELDLPKDLSRTKLFSIMYGVQNDKNEELDKFHFDGLKASFDSRLEATEAHSARFDLTFVVDRFAEEITFYCIYNTNLFREETITEMMNSLHHITEQAIANIDIPIQHISLLSEANQSHILSDFNQTDNMIDNTHDLVSGVNHHAHHHPQQLAVVDGEQRYTYSQLRDHANNLANHMVDSGVNAGESVVVFLNHGVQPIIAMLACHKIACPYIPVSGDTPVERLYDIFEISCSNYMISESGLISTCDLSCRLFDINDIPEMSDSSAFIDREISGEDLAYIIFTSGTTGRPKGIPIQHQGLVNLLSSTQRHYDLVDSDRVLHLTTFAFDASVLEIYWPLSRGASVYIPGHAIKNNVAEVSNFIDENRITILQMVPTWLDTYVDYLTHADLNVAKSVRLIISGGAPLTRVIRDKCLRLYDGRLSNHYGPSEVTVDATQFDAREAFVGDIVPIGRPIDNARIYVLDKYLQPVPIGIPGEIYVQSPGLAQGYLGEADKTRTSFIVTEIQGQSVRLFKTGDLGKYDQSGTIYFLGRGDRQVKLGGNRIELEGVENALEQLPFVSGAAVKCFKNEATQTMTAFVELQKSINVINHRGQDLYLFTVSQQPAQKAVMDAIHVDIWPEYFAGSHTLKVYWPEIYQSFPDYQITVTDAAGSLIAIANTVPIYWSGKDEDIPTGWDQGIRQAITDQHHQPNCLMVLAGVVISEQQGRGFSQSLVTAFQALASSHHLDSILVPVRPIGKVAQPESSLDEWSEYRRDDGKLVDSWLRVHESMGGRKAAISTQSQYIEGSIEDWQRWTGQTLTNSGHFKLPQTLQPVTVDIEHDRAVYFDPCIWFEHQVGASTSSTFTQIDERRIKAELSKKLPFYMLPHQVVFLTQLPQTTSGKVDMSRLQSVGLKSVAKAPVTNTQIALHDLWRQILNVETTFGIEDDFFLLGGQSLLAVSLLSQIDTQFGVKVPLCNFYLNPTIYGLEQLITEFVE</sequence>
<proteinExistence type="predicted"/>
<dbReference type="OrthoDB" id="342444at2"/>
<dbReference type="Gene3D" id="3.40.630.30">
    <property type="match status" value="1"/>
</dbReference>
<dbReference type="GO" id="GO:0043041">
    <property type="term" value="P:amino acid activation for nonribosomal peptide biosynthetic process"/>
    <property type="evidence" value="ECO:0007669"/>
    <property type="project" value="TreeGrafter"/>
</dbReference>
<dbReference type="STRING" id="1123498.VR7878_00461"/>
<name>A0A1R4LAX6_VIBR1</name>
<dbReference type="InterPro" id="IPR025110">
    <property type="entry name" value="AMP-bd_C"/>
</dbReference>
<dbReference type="PROSITE" id="PS50075">
    <property type="entry name" value="CARRIER"/>
    <property type="match status" value="3"/>
</dbReference>
<dbReference type="InterPro" id="IPR036736">
    <property type="entry name" value="ACP-like_sf"/>
</dbReference>
<dbReference type="NCBIfam" id="NF003417">
    <property type="entry name" value="PRK04813.1"/>
    <property type="match status" value="4"/>
</dbReference>
<evidence type="ECO:0000256" key="1">
    <source>
        <dbReference type="ARBA" id="ARBA00001957"/>
    </source>
</evidence>
<dbReference type="InterPro" id="IPR045851">
    <property type="entry name" value="AMP-bd_C_sf"/>
</dbReference>
<organism evidence="5 6">
    <name type="scientific">Vibrio ruber (strain DSM 16370 / JCM 11486 / BCRC 17186 / CECT 7878 / LMG 23124 / VR1)</name>
    <dbReference type="NCBI Taxonomy" id="1123498"/>
    <lineage>
        <taxon>Bacteria</taxon>
        <taxon>Pseudomonadati</taxon>
        <taxon>Pseudomonadota</taxon>
        <taxon>Gammaproteobacteria</taxon>
        <taxon>Vibrionales</taxon>
        <taxon>Vibrionaceae</taxon>
        <taxon>Vibrio</taxon>
    </lineage>
</organism>
<keyword evidence="2" id="KW-0596">Phosphopantetheine</keyword>
<evidence type="ECO:0000256" key="3">
    <source>
        <dbReference type="ARBA" id="ARBA00022553"/>
    </source>
</evidence>
<evidence type="ECO:0000313" key="5">
    <source>
        <dbReference type="EMBL" id="SJN53715.1"/>
    </source>
</evidence>
<dbReference type="SMART" id="SM00823">
    <property type="entry name" value="PKS_PP"/>
    <property type="match status" value="2"/>
</dbReference>
<dbReference type="GO" id="GO:0031177">
    <property type="term" value="F:phosphopantetheine binding"/>
    <property type="evidence" value="ECO:0007669"/>
    <property type="project" value="InterPro"/>
</dbReference>
<keyword evidence="3" id="KW-0597">Phosphoprotein</keyword>
<dbReference type="CDD" id="cd05930">
    <property type="entry name" value="A_NRPS"/>
    <property type="match status" value="3"/>
</dbReference>
<dbReference type="InterPro" id="IPR042099">
    <property type="entry name" value="ANL_N_sf"/>
</dbReference>
<dbReference type="Pfam" id="PF13193">
    <property type="entry name" value="AMP-binding_C"/>
    <property type="match status" value="1"/>
</dbReference>
<keyword evidence="6" id="KW-1185">Reference proteome</keyword>
<dbReference type="FunFam" id="1.10.1200.10:FF:000005">
    <property type="entry name" value="Nonribosomal peptide synthetase 1"/>
    <property type="match status" value="1"/>
</dbReference>
<dbReference type="SUPFAM" id="SSF52777">
    <property type="entry name" value="CoA-dependent acyltransferases"/>
    <property type="match status" value="6"/>
</dbReference>
<dbReference type="InterPro" id="IPR000873">
    <property type="entry name" value="AMP-dep_synth/lig_dom"/>
</dbReference>
<dbReference type="Pfam" id="PF00501">
    <property type="entry name" value="AMP-binding"/>
    <property type="match status" value="3"/>
</dbReference>
<dbReference type="Pfam" id="PF00550">
    <property type="entry name" value="PP-binding"/>
    <property type="match status" value="3"/>
</dbReference>
<dbReference type="Pfam" id="PF00668">
    <property type="entry name" value="Condensation"/>
    <property type="match status" value="3"/>
</dbReference>
<feature type="domain" description="Carrier" evidence="4">
    <location>
        <begin position="965"/>
        <end position="1040"/>
    </location>
</feature>
<dbReference type="Proteomes" id="UP000188276">
    <property type="component" value="Unassembled WGS sequence"/>
</dbReference>
<dbReference type="InterPro" id="IPR001242">
    <property type="entry name" value="Condensation_dom"/>
</dbReference>
<dbReference type="CDD" id="cd19531">
    <property type="entry name" value="LCL_NRPS-like"/>
    <property type="match status" value="2"/>
</dbReference>
<reference evidence="6" key="1">
    <citation type="submission" date="2017-02" db="EMBL/GenBank/DDBJ databases">
        <authorList>
            <person name="Rodrigo-Torres L."/>
            <person name="Arahal R.D."/>
            <person name="Lucena T."/>
        </authorList>
    </citation>
    <scope>NUCLEOTIDE SEQUENCE [LARGE SCALE GENOMIC DNA]</scope>
    <source>
        <strain evidence="6">CECT 7878</strain>
    </source>
</reference>
<dbReference type="PANTHER" id="PTHR45527">
    <property type="entry name" value="NONRIBOSOMAL PEPTIDE SYNTHETASE"/>
    <property type="match status" value="1"/>
</dbReference>
<comment type="cofactor">
    <cofactor evidence="1">
        <name>pantetheine 4'-phosphate</name>
        <dbReference type="ChEBI" id="CHEBI:47942"/>
    </cofactor>
</comment>
<dbReference type="InterPro" id="IPR010071">
    <property type="entry name" value="AA_adenyl_dom"/>
</dbReference>
<dbReference type="PANTHER" id="PTHR45527:SF1">
    <property type="entry name" value="FATTY ACID SYNTHASE"/>
    <property type="match status" value="1"/>
</dbReference>
<evidence type="ECO:0000259" key="4">
    <source>
        <dbReference type="PROSITE" id="PS50075"/>
    </source>
</evidence>
<dbReference type="RefSeq" id="WP_077333050.1">
    <property type="nucleotide sequence ID" value="NZ_FULE01000008.1"/>
</dbReference>
<dbReference type="GO" id="GO:0044550">
    <property type="term" value="P:secondary metabolite biosynthetic process"/>
    <property type="evidence" value="ECO:0007669"/>
    <property type="project" value="TreeGrafter"/>
</dbReference>
<dbReference type="SUPFAM" id="SSF47336">
    <property type="entry name" value="ACP-like"/>
    <property type="match status" value="3"/>
</dbReference>